<evidence type="ECO:0000313" key="2">
    <source>
        <dbReference type="Proteomes" id="UP000704068"/>
    </source>
</evidence>
<organism evidence="1 2">
    <name type="scientific">Alloprevotella tannerae</name>
    <dbReference type="NCBI Taxonomy" id="76122"/>
    <lineage>
        <taxon>Bacteria</taxon>
        <taxon>Pseudomonadati</taxon>
        <taxon>Bacteroidota</taxon>
        <taxon>Bacteroidia</taxon>
        <taxon>Bacteroidales</taxon>
        <taxon>Prevotellaceae</taxon>
        <taxon>Alloprevotella</taxon>
    </lineage>
</organism>
<reference evidence="1" key="1">
    <citation type="submission" date="2020-04" db="EMBL/GenBank/DDBJ databases">
        <title>Deep metagenomics examines the oral microbiome during advanced dental caries in children, revealing novel taxa and co-occurrences with host molecules.</title>
        <authorList>
            <person name="Baker J.L."/>
            <person name="Morton J.T."/>
            <person name="Dinis M."/>
            <person name="Alvarez R."/>
            <person name="Tran N.C."/>
            <person name="Knight R."/>
            <person name="Edlund A."/>
        </authorList>
    </citation>
    <scope>NUCLEOTIDE SEQUENCE</scope>
    <source>
        <strain evidence="1">JCVI_34_bin.1</strain>
    </source>
</reference>
<accession>A0A929WZV5</accession>
<comment type="caution">
    <text evidence="1">The sequence shown here is derived from an EMBL/GenBank/DDBJ whole genome shotgun (WGS) entry which is preliminary data.</text>
</comment>
<dbReference type="Proteomes" id="UP000704068">
    <property type="component" value="Unassembled WGS sequence"/>
</dbReference>
<dbReference type="PROSITE" id="PS51257">
    <property type="entry name" value="PROKAR_LIPOPROTEIN"/>
    <property type="match status" value="1"/>
</dbReference>
<dbReference type="EMBL" id="JABZGR010000008">
    <property type="protein sequence ID" value="MBF0970226.1"/>
    <property type="molecule type" value="Genomic_DNA"/>
</dbReference>
<gene>
    <name evidence="1" type="ORF">HXK21_04195</name>
</gene>
<dbReference type="RefSeq" id="WP_303763512.1">
    <property type="nucleotide sequence ID" value="NZ_CAUSLU010000005.1"/>
</dbReference>
<evidence type="ECO:0000313" key="1">
    <source>
        <dbReference type="EMBL" id="MBF0970226.1"/>
    </source>
</evidence>
<name>A0A929WZV5_9BACT</name>
<protein>
    <recommendedName>
        <fullName evidence="3">Lipoprotein</fullName>
    </recommendedName>
</protein>
<dbReference type="AlphaFoldDB" id="A0A929WZV5"/>
<sequence length="133" mass="15672">MMKLCPLLLLLAFVSCQENFDKRLQREAKEYSAQHCPQQVQEETVLDSTTYDISTRTFTRWFTLSGSLDTPQAQEIMQKQQSTLQQALLKELQDDPKWKYCIEKEIIFAYKYRSKKTGNIVFQTTLMPKDYAQ</sequence>
<evidence type="ECO:0008006" key="3">
    <source>
        <dbReference type="Google" id="ProtNLM"/>
    </source>
</evidence>
<proteinExistence type="predicted"/>